<gene>
    <name evidence="15" type="ORF">QE152_g21581</name>
</gene>
<evidence type="ECO:0000256" key="10">
    <source>
        <dbReference type="ARBA" id="ARBA00023180"/>
    </source>
</evidence>
<keyword evidence="15" id="KW-0675">Receptor</keyword>
<evidence type="ECO:0000256" key="5">
    <source>
        <dbReference type="ARBA" id="ARBA00022737"/>
    </source>
</evidence>
<dbReference type="SMART" id="SM00060">
    <property type="entry name" value="FN3"/>
    <property type="match status" value="3"/>
</dbReference>
<keyword evidence="16" id="KW-1185">Reference proteome</keyword>
<evidence type="ECO:0000259" key="13">
    <source>
        <dbReference type="PROSITE" id="PS50056"/>
    </source>
</evidence>
<evidence type="ECO:0000256" key="2">
    <source>
        <dbReference type="ARBA" id="ARBA00013064"/>
    </source>
</evidence>
<dbReference type="PROSITE" id="PS50055">
    <property type="entry name" value="TYR_PHOSPHATASE_PTP"/>
    <property type="match status" value="1"/>
</dbReference>
<keyword evidence="10" id="KW-0325">Glycoprotein</keyword>
<dbReference type="PANTHER" id="PTHR46957:SF3">
    <property type="entry name" value="CYTOKINE RECEPTOR"/>
    <property type="match status" value="1"/>
</dbReference>
<evidence type="ECO:0000256" key="3">
    <source>
        <dbReference type="ARBA" id="ARBA00022692"/>
    </source>
</evidence>
<sequence>MAVQASLKVREISNSFENIEGRNYNVSTTFTWLLPCNTNGELQRFNWHLVGISTVDSTRDEQEGDVPFGNYSLLISELRPLHLYKFGIMAIVVEGDEEISGEENSLLFESPDGYPTEPTRLRIAEKGSFFTTIVWDRPEHENGEIVLYRLTVTSSGPSYNPPDGCGSIEYETVLYNHTVDPQMRTYTFQVRSNFNYTVVLLAKTRTGEGPANELHFTSQTSAPNTVANIQRNVIDMKSENYSSHVEISFEKTCDLNDNFEHYTVDVNGTRSGYPDDDHNFDLGYNTQSFQLNLKPQYTYSGFIAVVTTSHTSSADIDSFTAPAGVPPSSTKTLEPPELTATTATLVLDNQFFDNSQGDVIYYAIIVNVGAHISEGLGGKFDHWDESVWPDSGFWSPNGYGEYQTTPAFWAPFQDTRSANYTYVIGIGNCSVDNNSYCNGPLRPETQYAVRIRGFTSNAYRDTSVIYFITPSEETYLPLILGLVFGILAAIMLLAFIFFLWCRRKKEKVDTPTEETVIQVGKPPPISKHKFVEHCLMFEENRSQLKAEYSHLDRLSASEKPSSNVAMADNNKRKNRYINIMPYDDTRVRLTVDSNDNYEDYINASYIKGYSGNHEYIATQGPMESTVEDFWRMIIQEDVGIIQGPMESTVEDFWRMIIQEDVGIIVMVAQFVEQSKQKCFKYFPEKEEIMSVGDEINVKCTNEINLDDYVSRTLIVEKDGQQMLVKHLQYMLWPDFGCPTNTSSMLEFRESMRKHIETTKNKAVIHCSAGVGRTGTLIAIDILLQKIDNTDDDVDVFTTVLDLRKQRTHMVQTEKQYEFIHKCLRDYLTRLEILSLSFFLQKQYEFIHKCLRDYLTKPKLNSDENLSPIYENVNIINGYSDIIRTSGSHTSTENLIRLKEL</sequence>
<keyword evidence="8 11" id="KW-1133">Transmembrane helix</keyword>
<keyword evidence="5" id="KW-0677">Repeat</keyword>
<dbReference type="Pfam" id="PF18861">
    <property type="entry name" value="PTP_tm"/>
    <property type="match status" value="1"/>
</dbReference>
<feature type="domain" description="Tyrosine-protein phosphatase" evidence="12">
    <location>
        <begin position="544"/>
        <end position="826"/>
    </location>
</feature>
<dbReference type="Proteomes" id="UP001458880">
    <property type="component" value="Unassembled WGS sequence"/>
</dbReference>
<dbReference type="GO" id="GO:0004725">
    <property type="term" value="F:protein tyrosine phosphatase activity"/>
    <property type="evidence" value="ECO:0007669"/>
    <property type="project" value="UniProtKB-EC"/>
</dbReference>
<dbReference type="SUPFAM" id="SSF49265">
    <property type="entry name" value="Fibronectin type III"/>
    <property type="match status" value="2"/>
</dbReference>
<reference evidence="15 16" key="1">
    <citation type="journal article" date="2024" name="BMC Genomics">
        <title>De novo assembly and annotation of Popillia japonica's genome with initial clues to its potential as an invasive pest.</title>
        <authorList>
            <person name="Cucini C."/>
            <person name="Boschi S."/>
            <person name="Funari R."/>
            <person name="Cardaioli E."/>
            <person name="Iannotti N."/>
            <person name="Marturano G."/>
            <person name="Paoli F."/>
            <person name="Bruttini M."/>
            <person name="Carapelli A."/>
            <person name="Frati F."/>
            <person name="Nardi F."/>
        </authorList>
    </citation>
    <scope>NUCLEOTIDE SEQUENCE [LARGE SCALE GENOMIC DNA]</scope>
    <source>
        <strain evidence="15">DMR45628</strain>
    </source>
</reference>
<evidence type="ECO:0000313" key="16">
    <source>
        <dbReference type="Proteomes" id="UP001458880"/>
    </source>
</evidence>
<evidence type="ECO:0000256" key="8">
    <source>
        <dbReference type="ARBA" id="ARBA00022989"/>
    </source>
</evidence>
<dbReference type="CDD" id="cd00063">
    <property type="entry name" value="FN3"/>
    <property type="match status" value="1"/>
</dbReference>
<dbReference type="InterPro" id="IPR000387">
    <property type="entry name" value="Tyr_Pase_dom"/>
</dbReference>
<dbReference type="GO" id="GO:0009653">
    <property type="term" value="P:anatomical structure morphogenesis"/>
    <property type="evidence" value="ECO:0007669"/>
    <property type="project" value="UniProtKB-ARBA"/>
</dbReference>
<dbReference type="PROSITE" id="PS50853">
    <property type="entry name" value="FN3"/>
    <property type="match status" value="1"/>
</dbReference>
<accession>A0AAW1KLN9</accession>
<feature type="domain" description="Fibronectin type-III" evidence="14">
    <location>
        <begin position="117"/>
        <end position="223"/>
    </location>
</feature>
<keyword evidence="6" id="KW-0378">Hydrolase</keyword>
<dbReference type="InterPro" id="IPR013783">
    <property type="entry name" value="Ig-like_fold"/>
</dbReference>
<dbReference type="InterPro" id="IPR003595">
    <property type="entry name" value="Tyr_Pase_cat"/>
</dbReference>
<evidence type="ECO:0000259" key="14">
    <source>
        <dbReference type="PROSITE" id="PS50853"/>
    </source>
</evidence>
<evidence type="ECO:0000256" key="11">
    <source>
        <dbReference type="SAM" id="Phobius"/>
    </source>
</evidence>
<keyword evidence="4" id="KW-0732">Signal</keyword>
<dbReference type="SMART" id="SM00404">
    <property type="entry name" value="PTPc_motif"/>
    <property type="match status" value="1"/>
</dbReference>
<dbReference type="PRINTS" id="PR00700">
    <property type="entry name" value="PRTYPHPHTASE"/>
</dbReference>
<keyword evidence="7" id="KW-0904">Protein phosphatase</keyword>
<dbReference type="GO" id="GO:0048666">
    <property type="term" value="P:neuron development"/>
    <property type="evidence" value="ECO:0007669"/>
    <property type="project" value="UniProtKB-ARBA"/>
</dbReference>
<proteinExistence type="predicted"/>
<dbReference type="EMBL" id="JASPKY010000199">
    <property type="protein sequence ID" value="KAK9721426.1"/>
    <property type="molecule type" value="Genomic_DNA"/>
</dbReference>
<dbReference type="InterPro" id="IPR000242">
    <property type="entry name" value="PTP_cat"/>
</dbReference>
<evidence type="ECO:0000256" key="1">
    <source>
        <dbReference type="ARBA" id="ARBA00004479"/>
    </source>
</evidence>
<dbReference type="PANTHER" id="PTHR46957">
    <property type="entry name" value="CYTOKINE RECEPTOR"/>
    <property type="match status" value="1"/>
</dbReference>
<evidence type="ECO:0000256" key="6">
    <source>
        <dbReference type="ARBA" id="ARBA00022801"/>
    </source>
</evidence>
<dbReference type="SMART" id="SM00194">
    <property type="entry name" value="PTPc"/>
    <property type="match status" value="1"/>
</dbReference>
<evidence type="ECO:0000256" key="7">
    <source>
        <dbReference type="ARBA" id="ARBA00022912"/>
    </source>
</evidence>
<evidence type="ECO:0000256" key="4">
    <source>
        <dbReference type="ARBA" id="ARBA00022729"/>
    </source>
</evidence>
<evidence type="ECO:0000259" key="12">
    <source>
        <dbReference type="PROSITE" id="PS50055"/>
    </source>
</evidence>
<protein>
    <recommendedName>
        <fullName evidence="2">protein-tyrosine-phosphatase</fullName>
        <ecNumber evidence="2">3.1.3.48</ecNumber>
    </recommendedName>
</protein>
<comment type="caution">
    <text evidence="15">The sequence shown here is derived from an EMBL/GenBank/DDBJ whole genome shotgun (WGS) entry which is preliminary data.</text>
</comment>
<dbReference type="AlphaFoldDB" id="A0AAW1KLN9"/>
<dbReference type="GO" id="GO:0016020">
    <property type="term" value="C:membrane"/>
    <property type="evidence" value="ECO:0007669"/>
    <property type="project" value="UniProtKB-SubCell"/>
</dbReference>
<dbReference type="Gene3D" id="2.60.40.10">
    <property type="entry name" value="Immunoglobulins"/>
    <property type="match status" value="1"/>
</dbReference>
<comment type="subcellular location">
    <subcellularLocation>
        <location evidence="1">Membrane</location>
        <topology evidence="1">Single-pass type I membrane protein</topology>
    </subcellularLocation>
</comment>
<dbReference type="Pfam" id="PF00102">
    <property type="entry name" value="Y_phosphatase"/>
    <property type="match status" value="2"/>
</dbReference>
<dbReference type="InterPro" id="IPR029021">
    <property type="entry name" value="Prot-tyrosine_phosphatase-like"/>
</dbReference>
<organism evidence="15 16">
    <name type="scientific">Popillia japonica</name>
    <name type="common">Japanese beetle</name>
    <dbReference type="NCBI Taxonomy" id="7064"/>
    <lineage>
        <taxon>Eukaryota</taxon>
        <taxon>Metazoa</taxon>
        <taxon>Ecdysozoa</taxon>
        <taxon>Arthropoda</taxon>
        <taxon>Hexapoda</taxon>
        <taxon>Insecta</taxon>
        <taxon>Pterygota</taxon>
        <taxon>Neoptera</taxon>
        <taxon>Endopterygota</taxon>
        <taxon>Coleoptera</taxon>
        <taxon>Polyphaga</taxon>
        <taxon>Scarabaeiformia</taxon>
        <taxon>Scarabaeidae</taxon>
        <taxon>Rutelinae</taxon>
        <taxon>Popillia</taxon>
    </lineage>
</organism>
<evidence type="ECO:0000313" key="15">
    <source>
        <dbReference type="EMBL" id="KAK9721426.1"/>
    </source>
</evidence>
<dbReference type="EC" id="3.1.3.48" evidence="2"/>
<dbReference type="Gene3D" id="3.90.190.10">
    <property type="entry name" value="Protein tyrosine phosphatase superfamily"/>
    <property type="match status" value="2"/>
</dbReference>
<dbReference type="InterPro" id="IPR050713">
    <property type="entry name" value="RTP_Phos/Ushers"/>
</dbReference>
<dbReference type="PROSITE" id="PS00383">
    <property type="entry name" value="TYR_PHOSPHATASE_1"/>
    <property type="match status" value="1"/>
</dbReference>
<dbReference type="InterPro" id="IPR036116">
    <property type="entry name" value="FN3_sf"/>
</dbReference>
<feature type="transmembrane region" description="Helical" evidence="11">
    <location>
        <begin position="475"/>
        <end position="500"/>
    </location>
</feature>
<dbReference type="SUPFAM" id="SSF52799">
    <property type="entry name" value="(Phosphotyrosine protein) phosphatases II"/>
    <property type="match status" value="2"/>
</dbReference>
<dbReference type="InterPro" id="IPR003961">
    <property type="entry name" value="FN3_dom"/>
</dbReference>
<dbReference type="PROSITE" id="PS50056">
    <property type="entry name" value="TYR_PHOSPHATASE_2"/>
    <property type="match status" value="1"/>
</dbReference>
<keyword evidence="9 11" id="KW-0472">Membrane</keyword>
<name>A0AAW1KLN9_POPJA</name>
<feature type="domain" description="Tyrosine specific protein phosphatases" evidence="13">
    <location>
        <begin position="742"/>
        <end position="817"/>
    </location>
</feature>
<dbReference type="CDD" id="cd00047">
    <property type="entry name" value="PTPc"/>
    <property type="match status" value="1"/>
</dbReference>
<dbReference type="InterPro" id="IPR041201">
    <property type="entry name" value="PTPRJ_TM"/>
</dbReference>
<dbReference type="InterPro" id="IPR016130">
    <property type="entry name" value="Tyr_Pase_AS"/>
</dbReference>
<evidence type="ECO:0000256" key="9">
    <source>
        <dbReference type="ARBA" id="ARBA00023136"/>
    </source>
</evidence>
<keyword evidence="3 11" id="KW-0812">Transmembrane</keyword>